<comment type="caution">
    <text evidence="6">The sequence shown here is derived from an EMBL/GenBank/DDBJ whole genome shotgun (WGS) entry which is preliminary data.</text>
</comment>
<evidence type="ECO:0000313" key="6">
    <source>
        <dbReference type="EMBL" id="PZF76914.1"/>
    </source>
</evidence>
<dbReference type="InterPro" id="IPR015797">
    <property type="entry name" value="NUDIX_hydrolase-like_dom_sf"/>
</dbReference>
<reference evidence="7" key="1">
    <citation type="submission" date="2018-06" db="EMBL/GenBank/DDBJ databases">
        <title>Aestuariibacter litoralis strain KCTC 52945T.</title>
        <authorList>
            <person name="Li X."/>
            <person name="Salam N."/>
            <person name="Li J.-L."/>
            <person name="Chen Y.-M."/>
            <person name="Yang Z.-W."/>
            <person name="Zhang L.-Y."/>
            <person name="Han M.-X."/>
            <person name="Xiao M."/>
            <person name="Li W.-J."/>
        </authorList>
    </citation>
    <scope>NUCLEOTIDE SEQUENCE [LARGE SCALE GENOMIC DNA]</scope>
    <source>
        <strain evidence="7">KCTC 52945</strain>
    </source>
</reference>
<dbReference type="CDD" id="cd04666">
    <property type="entry name" value="NUDIX_DIPP2_like_Nudt4"/>
    <property type="match status" value="1"/>
</dbReference>
<keyword evidence="3" id="KW-0378">Hydrolase</keyword>
<dbReference type="GO" id="GO:0005737">
    <property type="term" value="C:cytoplasm"/>
    <property type="evidence" value="ECO:0007669"/>
    <property type="project" value="TreeGrafter"/>
</dbReference>
<dbReference type="Proteomes" id="UP000248795">
    <property type="component" value="Unassembled WGS sequence"/>
</dbReference>
<dbReference type="GO" id="GO:1901911">
    <property type="term" value="P:adenosine 5'-(hexahydrogen pentaphosphate) catabolic process"/>
    <property type="evidence" value="ECO:0007669"/>
    <property type="project" value="TreeGrafter"/>
</dbReference>
<dbReference type="Gene3D" id="3.90.79.10">
    <property type="entry name" value="Nucleoside Triphosphate Pyrophosphohydrolase"/>
    <property type="match status" value="1"/>
</dbReference>
<evidence type="ECO:0000256" key="3">
    <source>
        <dbReference type="ARBA" id="ARBA00022801"/>
    </source>
</evidence>
<dbReference type="InterPro" id="IPR047198">
    <property type="entry name" value="DDP-like_NUDIX"/>
</dbReference>
<feature type="domain" description="Nudix hydrolase" evidence="5">
    <location>
        <begin position="12"/>
        <end position="143"/>
    </location>
</feature>
<evidence type="ECO:0000256" key="1">
    <source>
        <dbReference type="ARBA" id="ARBA00001946"/>
    </source>
</evidence>
<dbReference type="EMBL" id="QKVK01000004">
    <property type="protein sequence ID" value="PZF76914.1"/>
    <property type="molecule type" value="Genomic_DNA"/>
</dbReference>
<evidence type="ECO:0000259" key="5">
    <source>
        <dbReference type="PROSITE" id="PS51462"/>
    </source>
</evidence>
<comment type="cofactor">
    <cofactor evidence="1">
        <name>Mg(2+)</name>
        <dbReference type="ChEBI" id="CHEBI:18420"/>
    </cofactor>
</comment>
<proteinExistence type="predicted"/>
<dbReference type="GO" id="GO:0000298">
    <property type="term" value="F:endopolyphosphatase activity"/>
    <property type="evidence" value="ECO:0007669"/>
    <property type="project" value="TreeGrafter"/>
</dbReference>
<dbReference type="Pfam" id="PF00293">
    <property type="entry name" value="NUDIX"/>
    <property type="match status" value="1"/>
</dbReference>
<dbReference type="SUPFAM" id="SSF55811">
    <property type="entry name" value="Nudix"/>
    <property type="match status" value="1"/>
</dbReference>
<dbReference type="PANTHER" id="PTHR12629">
    <property type="entry name" value="DIPHOSPHOINOSITOL POLYPHOSPHATE PHOSPHOHYDROLASE"/>
    <property type="match status" value="1"/>
</dbReference>
<dbReference type="GO" id="GO:0034432">
    <property type="term" value="F:bis(5'-adenosyl)-pentaphosphatase activity"/>
    <property type="evidence" value="ECO:0007669"/>
    <property type="project" value="TreeGrafter"/>
</dbReference>
<sequence>MLWTGAVKKPGTKKQYAALPWRHTGGGREVLLISSRDTGRWVIPKGWPIKGLTPAETAAREAYEEAGLGGQVSKKPIGEFEYGKRLNNGKVQPTKVEVFALEQMIQHPDWPEQGQRKLQWFSVPEAAEAVEEPELKVIIRKLK</sequence>
<keyword evidence="2" id="KW-0479">Metal-binding</keyword>
<dbReference type="InterPro" id="IPR000086">
    <property type="entry name" value="NUDIX_hydrolase_dom"/>
</dbReference>
<dbReference type="GO" id="GO:0034431">
    <property type="term" value="F:bis(5'-adenosyl)-hexaphosphatase activity"/>
    <property type="evidence" value="ECO:0007669"/>
    <property type="project" value="TreeGrafter"/>
</dbReference>
<dbReference type="PANTHER" id="PTHR12629:SF0">
    <property type="entry name" value="DIPHOSPHOINOSITOL-POLYPHOSPHATE DIPHOSPHATASE"/>
    <property type="match status" value="1"/>
</dbReference>
<dbReference type="GO" id="GO:0008486">
    <property type="term" value="F:diphosphoinositol-polyphosphate diphosphatase activity"/>
    <property type="evidence" value="ECO:0007669"/>
    <property type="project" value="TreeGrafter"/>
</dbReference>
<dbReference type="GO" id="GO:0046872">
    <property type="term" value="F:metal ion binding"/>
    <property type="evidence" value="ECO:0007669"/>
    <property type="project" value="UniProtKB-KW"/>
</dbReference>
<protein>
    <recommendedName>
        <fullName evidence="5">Nudix hydrolase domain-containing protein</fullName>
    </recommendedName>
</protein>
<accession>A0A2W2B9D3</accession>
<gene>
    <name evidence="6" type="ORF">DK847_10665</name>
</gene>
<evidence type="ECO:0000256" key="4">
    <source>
        <dbReference type="ARBA" id="ARBA00022842"/>
    </source>
</evidence>
<dbReference type="AlphaFoldDB" id="A0A2W2B9D3"/>
<dbReference type="GO" id="GO:0071543">
    <property type="term" value="P:diphosphoinositol polyphosphate metabolic process"/>
    <property type="evidence" value="ECO:0007669"/>
    <property type="project" value="TreeGrafter"/>
</dbReference>
<keyword evidence="4" id="KW-0460">Magnesium</keyword>
<evidence type="ECO:0000313" key="7">
    <source>
        <dbReference type="Proteomes" id="UP000248795"/>
    </source>
</evidence>
<dbReference type="GO" id="GO:1901907">
    <property type="term" value="P:diadenosine pentaphosphate catabolic process"/>
    <property type="evidence" value="ECO:0007669"/>
    <property type="project" value="TreeGrafter"/>
</dbReference>
<name>A0A2W2B9D3_9HYPH</name>
<dbReference type="GO" id="GO:1901909">
    <property type="term" value="P:diadenosine hexaphosphate catabolic process"/>
    <property type="evidence" value="ECO:0007669"/>
    <property type="project" value="TreeGrafter"/>
</dbReference>
<keyword evidence="7" id="KW-1185">Reference proteome</keyword>
<evidence type="ECO:0000256" key="2">
    <source>
        <dbReference type="ARBA" id="ARBA00022723"/>
    </source>
</evidence>
<organism evidence="6 7">
    <name type="scientific">Aestuariivirga litoralis</name>
    <dbReference type="NCBI Taxonomy" id="2650924"/>
    <lineage>
        <taxon>Bacteria</taxon>
        <taxon>Pseudomonadati</taxon>
        <taxon>Pseudomonadota</taxon>
        <taxon>Alphaproteobacteria</taxon>
        <taxon>Hyphomicrobiales</taxon>
        <taxon>Aestuariivirgaceae</taxon>
        <taxon>Aestuariivirga</taxon>
    </lineage>
</organism>
<dbReference type="PROSITE" id="PS51462">
    <property type="entry name" value="NUDIX"/>
    <property type="match status" value="1"/>
</dbReference>